<evidence type="ECO:0000256" key="2">
    <source>
        <dbReference type="ARBA" id="ARBA00022475"/>
    </source>
</evidence>
<comment type="subcellular location">
    <subcellularLocation>
        <location evidence="1">Cell membrane</location>
        <topology evidence="1">Multi-pass membrane protein</topology>
    </subcellularLocation>
</comment>
<feature type="transmembrane region" description="Helical" evidence="6">
    <location>
        <begin position="264"/>
        <end position="286"/>
    </location>
</feature>
<feature type="transmembrane region" description="Helical" evidence="6">
    <location>
        <begin position="200"/>
        <end position="219"/>
    </location>
</feature>
<feature type="transmembrane region" description="Helical" evidence="6">
    <location>
        <begin position="163"/>
        <end position="180"/>
    </location>
</feature>
<sequence length="472" mass="51277">MQGEKEKKQKFQMPHIYVILFLFSAIAAIATYFVPAGEYERVPGPEGRTTIDANSYTEIEQTPVGVVDFITVIPRGLIDAGEVVFFTFIIGGMFMVLRRTGIIEIAVDKLARKFAHNSIMLIPVLTTVFAVIATLIGTPELSLVYIPVIMPLMIALGYDSIVAAAIALCGTVVGFAAGVLNPINTGLGQKIAGVPVFSGIGFRLVIFVVAVSAAVFFIMRYAKKIKKNPLNSFVYEDDHEKRDLYQHGSQVQIEEKTTTTRQKYAILATFIFFGILVYGVLAQGWFMVEMSGLFIITGIVVGLIAGLNTTEISEGFNQGFRDVLVGAFIVGVARAVAVVMEQGHIMDTVVHSLGSVVADFPPMLGAVGMYIVQLLINFLIPSGSGQALVTMPIMAPLSDLIGVTRQTSVLAFQLGDGFAHILYPTSGYFMAALVIAGVPYQKWIRFFFPLFLIFASISIISLIVAQLIQWTG</sequence>
<evidence type="ECO:0000256" key="6">
    <source>
        <dbReference type="SAM" id="Phobius"/>
    </source>
</evidence>
<dbReference type="RefSeq" id="WP_089533734.1">
    <property type="nucleotide sequence ID" value="NZ_CP022437.1"/>
</dbReference>
<accession>A0A221MGF1</accession>
<feature type="transmembrane region" description="Helical" evidence="6">
    <location>
        <begin position="417"/>
        <end position="439"/>
    </location>
</feature>
<reference evidence="7 8" key="1">
    <citation type="journal article" date="2003" name="Int. J. Syst. Evol. Microbiol.">
        <title>Virgibacillus carmonensis sp. nov., Virgibacillus necropolis sp. nov. and Virgibacillus picturae sp. nov., three novel species isolated from deteriorated mural paintings, transfer of the species of the genus salibacillus to Virgibacillus, as Virgibacillus marismortui comb. nov. and Virgibacillus salexigens comb. nov., and emended description of the genus Virgibacillus.</title>
        <authorList>
            <person name="Heyrman J."/>
            <person name="Logan N.A."/>
            <person name="Busse H.J."/>
            <person name="Balcaen A."/>
            <person name="Lebbe L."/>
            <person name="Rodriguez-Diaz M."/>
            <person name="Swings J."/>
            <person name="De Vos P."/>
        </authorList>
    </citation>
    <scope>NUCLEOTIDE SEQUENCE [LARGE SCALE GENOMIC DNA]</scope>
    <source>
        <strain evidence="7 8">LMG 19488</strain>
    </source>
</reference>
<keyword evidence="3 6" id="KW-0812">Transmembrane</keyword>
<dbReference type="AlphaFoldDB" id="A0A221MGF1"/>
<evidence type="ECO:0000256" key="3">
    <source>
        <dbReference type="ARBA" id="ARBA00022692"/>
    </source>
</evidence>
<feature type="transmembrane region" description="Helical" evidence="6">
    <location>
        <begin position="446"/>
        <end position="468"/>
    </location>
</feature>
<dbReference type="Proteomes" id="UP000204391">
    <property type="component" value="Chromosome"/>
</dbReference>
<feature type="transmembrane region" description="Helical" evidence="6">
    <location>
        <begin position="142"/>
        <end position="158"/>
    </location>
</feature>
<keyword evidence="4 6" id="KW-1133">Transmembrane helix</keyword>
<dbReference type="PANTHER" id="PTHR43652">
    <property type="entry name" value="BASIC AMINO ACID ANTIPORTER YFCC-RELATED"/>
    <property type="match status" value="1"/>
</dbReference>
<proteinExistence type="predicted"/>
<protein>
    <submittedName>
        <fullName evidence="7">C4-dicarboxylate ABC transporter</fullName>
    </submittedName>
</protein>
<feature type="transmembrane region" description="Helical" evidence="6">
    <location>
        <begin position="118"/>
        <end position="136"/>
    </location>
</feature>
<feature type="transmembrane region" description="Helical" evidence="6">
    <location>
        <begin position="322"/>
        <end position="340"/>
    </location>
</feature>
<dbReference type="Pfam" id="PF03606">
    <property type="entry name" value="DcuC"/>
    <property type="match status" value="1"/>
</dbReference>
<gene>
    <name evidence="7" type="ORF">CFK40_17805</name>
</gene>
<dbReference type="KEGG" id="vne:CFK40_17805"/>
<evidence type="ECO:0000256" key="4">
    <source>
        <dbReference type="ARBA" id="ARBA00022989"/>
    </source>
</evidence>
<dbReference type="OrthoDB" id="255482at2"/>
<keyword evidence="8" id="KW-1185">Reference proteome</keyword>
<evidence type="ECO:0000313" key="7">
    <source>
        <dbReference type="EMBL" id="ASN06738.1"/>
    </source>
</evidence>
<dbReference type="GO" id="GO:0005886">
    <property type="term" value="C:plasma membrane"/>
    <property type="evidence" value="ECO:0007669"/>
    <property type="project" value="UniProtKB-SubCell"/>
</dbReference>
<dbReference type="PANTHER" id="PTHR43652:SF2">
    <property type="entry name" value="BASIC AMINO ACID ANTIPORTER YFCC-RELATED"/>
    <property type="match status" value="1"/>
</dbReference>
<dbReference type="EMBL" id="CP022437">
    <property type="protein sequence ID" value="ASN06738.1"/>
    <property type="molecule type" value="Genomic_DNA"/>
</dbReference>
<feature type="transmembrane region" description="Helical" evidence="6">
    <location>
        <begin position="292"/>
        <end position="310"/>
    </location>
</feature>
<name>A0A221MGF1_9BACI</name>
<evidence type="ECO:0000256" key="1">
    <source>
        <dbReference type="ARBA" id="ARBA00004651"/>
    </source>
</evidence>
<feature type="transmembrane region" description="Helical" evidence="6">
    <location>
        <begin position="77"/>
        <end position="97"/>
    </location>
</feature>
<evidence type="ECO:0000313" key="8">
    <source>
        <dbReference type="Proteomes" id="UP000204391"/>
    </source>
</evidence>
<keyword evidence="5 6" id="KW-0472">Membrane</keyword>
<organism evidence="7 8">
    <name type="scientific">Virgibacillus necropolis</name>
    <dbReference type="NCBI Taxonomy" id="163877"/>
    <lineage>
        <taxon>Bacteria</taxon>
        <taxon>Bacillati</taxon>
        <taxon>Bacillota</taxon>
        <taxon>Bacilli</taxon>
        <taxon>Bacillales</taxon>
        <taxon>Bacillaceae</taxon>
        <taxon>Virgibacillus</taxon>
    </lineage>
</organism>
<evidence type="ECO:0000256" key="5">
    <source>
        <dbReference type="ARBA" id="ARBA00023136"/>
    </source>
</evidence>
<keyword evidence="2" id="KW-1003">Cell membrane</keyword>
<feature type="transmembrane region" description="Helical" evidence="6">
    <location>
        <begin position="16"/>
        <end position="34"/>
    </location>
</feature>
<dbReference type="InterPro" id="IPR018385">
    <property type="entry name" value="C4_dicarb_anaerob_car-like"/>
</dbReference>
<dbReference type="InterPro" id="IPR051679">
    <property type="entry name" value="DASS-Related_Transporters"/>
</dbReference>